<evidence type="ECO:0000259" key="7">
    <source>
        <dbReference type="PROSITE" id="PS51469"/>
    </source>
</evidence>
<dbReference type="AlphaFoldDB" id="D2VWJ9"/>
<evidence type="ECO:0000256" key="1">
    <source>
        <dbReference type="ARBA" id="ARBA00004308"/>
    </source>
</evidence>
<accession>D2VWJ9</accession>
<protein>
    <submittedName>
        <fullName evidence="8">Predicted protein</fullName>
    </submittedName>
</protein>
<evidence type="ECO:0000256" key="2">
    <source>
        <dbReference type="ARBA" id="ARBA00022692"/>
    </source>
</evidence>
<dbReference type="Gene3D" id="2.60.120.260">
    <property type="entry name" value="Galactose-binding domain-like"/>
    <property type="match status" value="1"/>
</dbReference>
<dbReference type="GeneID" id="8858848"/>
<feature type="region of interest" description="Disordered" evidence="5">
    <location>
        <begin position="293"/>
        <end position="315"/>
    </location>
</feature>
<dbReference type="VEuPathDB" id="AmoebaDB:NAEGRDRAFT_73406"/>
<keyword evidence="2 6" id="KW-0812">Transmembrane</keyword>
<evidence type="ECO:0000256" key="6">
    <source>
        <dbReference type="SAM" id="Phobius"/>
    </source>
</evidence>
<feature type="compositionally biased region" description="Polar residues" evidence="5">
    <location>
        <begin position="301"/>
        <end position="314"/>
    </location>
</feature>
<organism evidence="9">
    <name type="scientific">Naegleria gruberi</name>
    <name type="common">Amoeba</name>
    <dbReference type="NCBI Taxonomy" id="5762"/>
    <lineage>
        <taxon>Eukaryota</taxon>
        <taxon>Discoba</taxon>
        <taxon>Heterolobosea</taxon>
        <taxon>Tetramitia</taxon>
        <taxon>Eutetramitia</taxon>
        <taxon>Vahlkampfiidae</taxon>
        <taxon>Naegleria</taxon>
    </lineage>
</organism>
<feature type="region of interest" description="Disordered" evidence="5">
    <location>
        <begin position="506"/>
        <end position="529"/>
    </location>
</feature>
<keyword evidence="3 6" id="KW-1133">Transmembrane helix</keyword>
<feature type="domain" description="SUN" evidence="7">
    <location>
        <begin position="116"/>
        <end position="282"/>
    </location>
</feature>
<evidence type="ECO:0000256" key="3">
    <source>
        <dbReference type="ARBA" id="ARBA00022989"/>
    </source>
</evidence>
<gene>
    <name evidence="8" type="ORF">NAEGRDRAFT_73406</name>
</gene>
<dbReference type="Pfam" id="PF07738">
    <property type="entry name" value="Sad1_UNC"/>
    <property type="match status" value="1"/>
</dbReference>
<dbReference type="Proteomes" id="UP000006671">
    <property type="component" value="Unassembled WGS sequence"/>
</dbReference>
<evidence type="ECO:0000256" key="5">
    <source>
        <dbReference type="SAM" id="MobiDB-lite"/>
    </source>
</evidence>
<dbReference type="EMBL" id="GG738904">
    <property type="protein sequence ID" value="EFC38854.1"/>
    <property type="molecule type" value="Genomic_DNA"/>
</dbReference>
<dbReference type="eggNOG" id="KOG1396">
    <property type="taxonomic scope" value="Eukaryota"/>
</dbReference>
<comment type="subcellular location">
    <subcellularLocation>
        <location evidence="1">Endomembrane system</location>
    </subcellularLocation>
</comment>
<proteinExistence type="predicted"/>
<feature type="transmembrane region" description="Helical" evidence="6">
    <location>
        <begin position="42"/>
        <end position="60"/>
    </location>
</feature>
<feature type="compositionally biased region" description="Low complexity" evidence="5">
    <location>
        <begin position="81"/>
        <end position="123"/>
    </location>
</feature>
<dbReference type="InterPro" id="IPR012919">
    <property type="entry name" value="SUN_dom"/>
</dbReference>
<dbReference type="GO" id="GO:0016020">
    <property type="term" value="C:membrane"/>
    <property type="evidence" value="ECO:0007669"/>
    <property type="project" value="InterPro"/>
</dbReference>
<dbReference type="OMA" id="SVKYPCK"/>
<keyword evidence="9" id="KW-1185">Reference proteome</keyword>
<dbReference type="InParanoid" id="D2VWJ9"/>
<feature type="region of interest" description="Disordered" evidence="5">
    <location>
        <begin position="1"/>
        <end position="21"/>
    </location>
</feature>
<dbReference type="InterPro" id="IPR045120">
    <property type="entry name" value="Suco/Slp1-like"/>
</dbReference>
<dbReference type="InterPro" id="IPR008979">
    <property type="entry name" value="Galactose-bd-like_sf"/>
</dbReference>
<evidence type="ECO:0000313" key="9">
    <source>
        <dbReference type="Proteomes" id="UP000006671"/>
    </source>
</evidence>
<dbReference type="STRING" id="5762.D2VWJ9"/>
<keyword evidence="4 6" id="KW-0472">Membrane</keyword>
<feature type="region of interest" description="Disordered" evidence="5">
    <location>
        <begin position="81"/>
        <end position="135"/>
    </location>
</feature>
<dbReference type="PROSITE" id="PS51469">
    <property type="entry name" value="SUN"/>
    <property type="match status" value="1"/>
</dbReference>
<dbReference type="GO" id="GO:0034975">
    <property type="term" value="P:protein folding in endoplasmic reticulum"/>
    <property type="evidence" value="ECO:0007669"/>
    <property type="project" value="TreeGrafter"/>
</dbReference>
<evidence type="ECO:0000313" key="8">
    <source>
        <dbReference type="EMBL" id="EFC38854.1"/>
    </source>
</evidence>
<dbReference type="PANTHER" id="PTHR12953:SF0">
    <property type="entry name" value="SUN DOMAIN-CONTAINING OSSIFICATION FACTOR"/>
    <property type="match status" value="1"/>
</dbReference>
<sequence length="624" mass="71237">MSSSHSTTTTTTQYVHQNKPKFKSRRLLSELSDTSSQLSRTITTPIISFLVFVLIILIYLDNSSSSTYNLFVHASTSPTATINNTQQQPNTNTNTNTNNNNIGSSSSSATIEQQSTTSSTPTATAPPPPRQPKINVGFNFASEEAGAKILSSNREAKKVSRILNEDSDKYCLIPRSVPKKWIVVELSEEILMKSIAIANYEYYSCSFKHFKVYASVKYPCKEKSNCWELLGTFQAANSRKVQHFTFKKPSITRYVKLEFLSHYGENEYYCTLSLLRVHGSTLLEDLKKSLQKSSKKNSESTQITNEQTQSNNHGSIEYDIKKEEANLNELIKENTEQIASIHNSDKENSKRLDQLEESFGKLLNDDISNLIKEKITNSRMNSKTEFWAMLVKKKFQSFGFCNIGRLNDGNDRISFIIEQERDVINCTCFKVLKKDFIERVGFLKNSDKGFSLYNRTLHSNNTMNSQDMNTISNKNREIWGVCQYRVTYFSLKCITNGTLKFENIQPTKKPSAKDSKKKQKVVVDDETDGLDEKTPMKSTLSHLLNEKQNILKSLFNAIKIHGENENILKNQIKALEMKNAKTFQYIHQILEKNGEDHKLIANSFISLTQKNREQIINDMVCFFV</sequence>
<dbReference type="PANTHER" id="PTHR12953">
    <property type="entry name" value="MEMBRANE PROTEIN CH1 RELATED"/>
    <property type="match status" value="1"/>
</dbReference>
<feature type="compositionally biased region" description="Low complexity" evidence="5">
    <location>
        <begin position="1"/>
        <end position="12"/>
    </location>
</feature>
<evidence type="ECO:0000256" key="4">
    <source>
        <dbReference type="ARBA" id="ARBA00023136"/>
    </source>
</evidence>
<name>D2VWJ9_NAEGR</name>
<dbReference type="RefSeq" id="XP_002671598.1">
    <property type="nucleotide sequence ID" value="XM_002671552.1"/>
</dbReference>
<dbReference type="GO" id="GO:0012505">
    <property type="term" value="C:endomembrane system"/>
    <property type="evidence" value="ECO:0007669"/>
    <property type="project" value="UniProtKB-SubCell"/>
</dbReference>
<dbReference type="KEGG" id="ngr:NAEGRDRAFT_73406"/>
<dbReference type="OrthoDB" id="266334at2759"/>
<dbReference type="SUPFAM" id="SSF49785">
    <property type="entry name" value="Galactose-binding domain-like"/>
    <property type="match status" value="1"/>
</dbReference>
<reference evidence="8 9" key="1">
    <citation type="journal article" date="2010" name="Cell">
        <title>The genome of Naegleria gruberi illuminates early eukaryotic versatility.</title>
        <authorList>
            <person name="Fritz-Laylin L.K."/>
            <person name="Prochnik S.E."/>
            <person name="Ginger M.L."/>
            <person name="Dacks J.B."/>
            <person name="Carpenter M.L."/>
            <person name="Field M.C."/>
            <person name="Kuo A."/>
            <person name="Paredez A."/>
            <person name="Chapman J."/>
            <person name="Pham J."/>
            <person name="Shu S."/>
            <person name="Neupane R."/>
            <person name="Cipriano M."/>
            <person name="Mancuso J."/>
            <person name="Tu H."/>
            <person name="Salamov A."/>
            <person name="Lindquist E."/>
            <person name="Shapiro H."/>
            <person name="Lucas S."/>
            <person name="Grigoriev I.V."/>
            <person name="Cande W.Z."/>
            <person name="Fulton C."/>
            <person name="Rokhsar D.S."/>
            <person name="Dawson S.C."/>
        </authorList>
    </citation>
    <scope>NUCLEOTIDE SEQUENCE [LARGE SCALE GENOMIC DNA]</scope>
    <source>
        <strain evidence="8 9">NEG-M</strain>
    </source>
</reference>
<dbReference type="GO" id="GO:0005737">
    <property type="term" value="C:cytoplasm"/>
    <property type="evidence" value="ECO:0007669"/>
    <property type="project" value="TreeGrafter"/>
</dbReference>